<evidence type="ECO:0000313" key="1">
    <source>
        <dbReference type="EMBL" id="RHN78927.1"/>
    </source>
</evidence>
<name>A0A396JW43_MEDTR</name>
<dbReference type="Gramene" id="rna2595">
    <property type="protein sequence ID" value="RHN78927.1"/>
    <property type="gene ID" value="gene2595"/>
</dbReference>
<sequence length="526" mass="59821">MKRKRSSSSLKSSQQIQMVSSSIKTYSYLPDECWESIFRFIINQYQTVPHSFFSRHSESILNSLSLVSKQFLSITNRLRLSITVVNFSPTISIRPIFQRFTNLNSLKFALYNELDGFLCKISHFPLKKLTSLIISNRHTIPANGLRVFTQNITTLTSLTCFDIADFNTTDLFLIAECFPLLEELNLSFRSGWKNKNKVTHYNNYCDGVEALSLALLKLRKVNLSGFPMSDKSIFHLFNNCKLLEEVTMFWCDQMTIAGIASAIRERPTLRSLSFCNAFFNLKDAEVSVSSHFIDSLLSLKGLTSLTWWFLNISDEMLYSIAREGLPLTRLVLKYCFGHSYAGIFCLLSKCAGLQHLDLQRAGFLNDHYVDKLSLFLGDLVSINLSECMDLTYSTLFTLVRNCPSLSEIKMENIGSKSVENSDSLPDFGVFPQLKYLYLAENSWHLNLAHCSRVNLLGVNFVVPKLEVLKLSDTKVDDETLYVISKNCCGLLELFVDGCNDVTEKGVKHVKENCSQLREHGYVRSSP</sequence>
<dbReference type="InterPro" id="IPR032675">
    <property type="entry name" value="LRR_dom_sf"/>
</dbReference>
<dbReference type="Gene3D" id="3.80.10.10">
    <property type="entry name" value="Ribonuclease Inhibitor"/>
    <property type="match status" value="2"/>
</dbReference>
<dbReference type="PANTHER" id="PTHR13318:SF106">
    <property type="entry name" value="F-BOX_LRR-REPEAT PROTEIN 2"/>
    <property type="match status" value="1"/>
</dbReference>
<dbReference type="AlphaFoldDB" id="A0A396JW43"/>
<proteinExistence type="predicted"/>
<gene>
    <name evidence="1" type="ORF">MtrunA17_Chr1g0171251</name>
</gene>
<dbReference type="PANTHER" id="PTHR13318">
    <property type="entry name" value="PARTNER OF PAIRED, ISOFORM B-RELATED"/>
    <property type="match status" value="1"/>
</dbReference>
<dbReference type="EMBL" id="PSQE01000001">
    <property type="protein sequence ID" value="RHN78927.1"/>
    <property type="molecule type" value="Genomic_DNA"/>
</dbReference>
<dbReference type="Proteomes" id="UP000265566">
    <property type="component" value="Chromosome 1"/>
</dbReference>
<protein>
    <submittedName>
        <fullName evidence="1">Putative leucine-rich repeat domain, L domain-containing protein</fullName>
    </submittedName>
</protein>
<dbReference type="SUPFAM" id="SSF52047">
    <property type="entry name" value="RNI-like"/>
    <property type="match status" value="2"/>
</dbReference>
<comment type="caution">
    <text evidence="1">The sequence shown here is derived from an EMBL/GenBank/DDBJ whole genome shotgun (WGS) entry which is preliminary data.</text>
</comment>
<organism evidence="1 2">
    <name type="scientific">Medicago truncatula</name>
    <name type="common">Barrel medic</name>
    <name type="synonym">Medicago tribuloides</name>
    <dbReference type="NCBI Taxonomy" id="3880"/>
    <lineage>
        <taxon>Eukaryota</taxon>
        <taxon>Viridiplantae</taxon>
        <taxon>Streptophyta</taxon>
        <taxon>Embryophyta</taxon>
        <taxon>Tracheophyta</taxon>
        <taxon>Spermatophyta</taxon>
        <taxon>Magnoliopsida</taxon>
        <taxon>eudicotyledons</taxon>
        <taxon>Gunneridae</taxon>
        <taxon>Pentapetalae</taxon>
        <taxon>rosids</taxon>
        <taxon>fabids</taxon>
        <taxon>Fabales</taxon>
        <taxon>Fabaceae</taxon>
        <taxon>Papilionoideae</taxon>
        <taxon>50 kb inversion clade</taxon>
        <taxon>NPAAA clade</taxon>
        <taxon>Hologalegina</taxon>
        <taxon>IRL clade</taxon>
        <taxon>Trifolieae</taxon>
        <taxon>Medicago</taxon>
    </lineage>
</organism>
<reference evidence="2" key="1">
    <citation type="journal article" date="2018" name="Nat. Plants">
        <title>Whole-genome landscape of Medicago truncatula symbiotic genes.</title>
        <authorList>
            <person name="Pecrix Y."/>
            <person name="Staton S.E."/>
            <person name="Sallet E."/>
            <person name="Lelandais-Briere C."/>
            <person name="Moreau S."/>
            <person name="Carrere S."/>
            <person name="Blein T."/>
            <person name="Jardinaud M.F."/>
            <person name="Latrasse D."/>
            <person name="Zouine M."/>
            <person name="Zahm M."/>
            <person name="Kreplak J."/>
            <person name="Mayjonade B."/>
            <person name="Satge C."/>
            <person name="Perez M."/>
            <person name="Cauet S."/>
            <person name="Marande W."/>
            <person name="Chantry-Darmon C."/>
            <person name="Lopez-Roques C."/>
            <person name="Bouchez O."/>
            <person name="Berard A."/>
            <person name="Debelle F."/>
            <person name="Munos S."/>
            <person name="Bendahmane A."/>
            <person name="Berges H."/>
            <person name="Niebel A."/>
            <person name="Buitink J."/>
            <person name="Frugier F."/>
            <person name="Benhamed M."/>
            <person name="Crespi M."/>
            <person name="Gouzy J."/>
            <person name="Gamas P."/>
        </authorList>
    </citation>
    <scope>NUCLEOTIDE SEQUENCE [LARGE SCALE GENOMIC DNA]</scope>
    <source>
        <strain evidence="2">cv. Jemalong A17</strain>
    </source>
</reference>
<accession>A0A396JW43</accession>
<evidence type="ECO:0000313" key="2">
    <source>
        <dbReference type="Proteomes" id="UP000265566"/>
    </source>
</evidence>